<protein>
    <submittedName>
        <fullName evidence="1">Uncharacterized protein</fullName>
    </submittedName>
</protein>
<gene>
    <name evidence="1" type="ORF">RDB_LOCUS112345</name>
</gene>
<reference evidence="1" key="1">
    <citation type="submission" date="2021-01" db="EMBL/GenBank/DDBJ databases">
        <authorList>
            <person name="Kaushik A."/>
        </authorList>
    </citation>
    <scope>NUCLEOTIDE SEQUENCE</scope>
    <source>
        <strain evidence="1">AG4-R118</strain>
    </source>
</reference>
<proteinExistence type="predicted"/>
<name>A0A8H3C390_9AGAM</name>
<sequence>MPPTESTLDCSTYKSERKEFHETKLKRLPAPYDVLGQSCATVCQGAGITILHAGLWGSKYGYTVCGHDDIESVDTPASIYPAAQPLFNRLQHLTWVGEPQHELRPCTIYEDERGYANNFWPNVVSVIRRQPVLDKTAESNALPFVLQGYARWINRLALDPLKMTDIARDFVFGQFQDGDQSRWVIALLANIGSRIGSVDLAEGKHNHMLSVLQTAAVCGDPSNSPRVKDAFKRYMKLLNGIKPGRLPDEFLILTLKLIAAAAEQPRDREVIEQRALRLYTRDRTHLATTFIISVISDVWARADAERRPVLWSDIAVSRRQVLGV</sequence>
<evidence type="ECO:0000313" key="1">
    <source>
        <dbReference type="EMBL" id="CAE6473854.1"/>
    </source>
</evidence>
<organism evidence="1 2">
    <name type="scientific">Rhizoctonia solani</name>
    <dbReference type="NCBI Taxonomy" id="456999"/>
    <lineage>
        <taxon>Eukaryota</taxon>
        <taxon>Fungi</taxon>
        <taxon>Dikarya</taxon>
        <taxon>Basidiomycota</taxon>
        <taxon>Agaricomycotina</taxon>
        <taxon>Agaricomycetes</taxon>
        <taxon>Cantharellales</taxon>
        <taxon>Ceratobasidiaceae</taxon>
        <taxon>Rhizoctonia</taxon>
    </lineage>
</organism>
<accession>A0A8H3C390</accession>
<dbReference type="AlphaFoldDB" id="A0A8H3C390"/>
<evidence type="ECO:0000313" key="2">
    <source>
        <dbReference type="Proteomes" id="UP000663888"/>
    </source>
</evidence>
<dbReference type="Proteomes" id="UP000663888">
    <property type="component" value="Unassembled WGS sequence"/>
</dbReference>
<dbReference type="InterPro" id="IPR021858">
    <property type="entry name" value="Fun_TF"/>
</dbReference>
<dbReference type="EMBL" id="CAJMWX010001197">
    <property type="protein sequence ID" value="CAE6473854.1"/>
    <property type="molecule type" value="Genomic_DNA"/>
</dbReference>
<dbReference type="Pfam" id="PF11951">
    <property type="entry name" value="Fungal_trans_2"/>
    <property type="match status" value="1"/>
</dbReference>
<comment type="caution">
    <text evidence="1">The sequence shown here is derived from an EMBL/GenBank/DDBJ whole genome shotgun (WGS) entry which is preliminary data.</text>
</comment>